<accession>A0ABX8UIG1</accession>
<dbReference type="Pfam" id="PF00771">
    <property type="entry name" value="FHIPEP"/>
    <property type="match status" value="1"/>
</dbReference>
<evidence type="ECO:0000256" key="1">
    <source>
        <dbReference type="ARBA" id="ARBA00004651"/>
    </source>
</evidence>
<evidence type="ECO:0000313" key="9">
    <source>
        <dbReference type="Proteomes" id="UP000826462"/>
    </source>
</evidence>
<evidence type="ECO:0000256" key="3">
    <source>
        <dbReference type="ARBA" id="ARBA00022475"/>
    </source>
</evidence>
<reference evidence="8 9" key="1">
    <citation type="submission" date="2021-07" db="EMBL/GenBank/DDBJ databases">
        <title>Paraburkholderia edwinii protects Aspergillus sp. from phenazines by acting as a toxin sponge.</title>
        <authorList>
            <person name="Dahlstrom K.M."/>
            <person name="Newman D.K."/>
        </authorList>
    </citation>
    <scope>NUCLEOTIDE SEQUENCE [LARGE SCALE GENOMIC DNA]</scope>
    <source>
        <strain evidence="8 9">Pe01</strain>
    </source>
</reference>
<keyword evidence="8" id="KW-0966">Cell projection</keyword>
<keyword evidence="8" id="KW-0969">Cilium</keyword>
<evidence type="ECO:0000256" key="2">
    <source>
        <dbReference type="ARBA" id="ARBA00008835"/>
    </source>
</evidence>
<comment type="similarity">
    <text evidence="2">Belongs to the FHIPEP (flagella/HR/invasion proteins export pore) family.</text>
</comment>
<evidence type="ECO:0000256" key="5">
    <source>
        <dbReference type="ARBA" id="ARBA00022989"/>
    </source>
</evidence>
<evidence type="ECO:0000256" key="4">
    <source>
        <dbReference type="ARBA" id="ARBA00022692"/>
    </source>
</evidence>
<keyword evidence="3" id="KW-1003">Cell membrane</keyword>
<protein>
    <submittedName>
        <fullName evidence="8">Flagellar biosynthesis protein FlhA</fullName>
    </submittedName>
</protein>
<dbReference type="PANTHER" id="PTHR30161">
    <property type="entry name" value="FLAGELLAR EXPORT PROTEIN, MEMBRANE FLHA SUBUNIT-RELATED"/>
    <property type="match status" value="1"/>
</dbReference>
<dbReference type="InterPro" id="IPR042193">
    <property type="entry name" value="FHIPEP_3"/>
</dbReference>
<keyword evidence="4 7" id="KW-0812">Transmembrane</keyword>
<name>A0ABX8UIG1_9BURK</name>
<comment type="subcellular location">
    <subcellularLocation>
        <location evidence="1">Cell membrane</location>
        <topology evidence="1">Multi-pass membrane protein</topology>
    </subcellularLocation>
</comment>
<proteinExistence type="inferred from homology"/>
<feature type="transmembrane region" description="Helical" evidence="7">
    <location>
        <begin position="77"/>
        <end position="100"/>
    </location>
</feature>
<feature type="transmembrane region" description="Helical" evidence="7">
    <location>
        <begin position="43"/>
        <end position="65"/>
    </location>
</feature>
<keyword evidence="9" id="KW-1185">Reference proteome</keyword>
<keyword evidence="6 7" id="KW-0472">Membrane</keyword>
<feature type="transmembrane region" description="Helical" evidence="7">
    <location>
        <begin position="112"/>
        <end position="137"/>
    </location>
</feature>
<gene>
    <name evidence="8" type="ORF">KZJ38_21830</name>
</gene>
<dbReference type="InterPro" id="IPR001712">
    <property type="entry name" value="T3SS_FHIPEP"/>
</dbReference>
<dbReference type="EMBL" id="CP080095">
    <property type="protein sequence ID" value="QYD68820.1"/>
    <property type="molecule type" value="Genomic_DNA"/>
</dbReference>
<organism evidence="8 9">
    <name type="scientific">Paraburkholderia edwinii</name>
    <dbReference type="NCBI Taxonomy" id="2861782"/>
    <lineage>
        <taxon>Bacteria</taxon>
        <taxon>Pseudomonadati</taxon>
        <taxon>Pseudomonadota</taxon>
        <taxon>Betaproteobacteria</taxon>
        <taxon>Burkholderiales</taxon>
        <taxon>Burkholderiaceae</taxon>
        <taxon>Paraburkholderia</taxon>
    </lineage>
</organism>
<feature type="transmembrane region" description="Helical" evidence="7">
    <location>
        <begin position="20"/>
        <end position="37"/>
    </location>
</feature>
<evidence type="ECO:0000256" key="6">
    <source>
        <dbReference type="ARBA" id="ARBA00023136"/>
    </source>
</evidence>
<dbReference type="Gene3D" id="3.40.30.60">
    <property type="entry name" value="FHIPEP family, domain 1"/>
    <property type="match status" value="1"/>
</dbReference>
<sequence>MQNRSIMGRVDIPGLLARHADVTVGLGIVFVLALLILPVPAFMLDFFICVSFCASFVMLSTTIYVTKAAELSSFPSLLLVTTLLRLALAIASTKMILLYAHAGDIIGAFGEMVVGGNVAVGIVVFVVLSVIQFIVVAKGADRVAEVSARFTLDGIPGRQMSIDADLRNGLIAPGDAGRLRAELERETYFYGSLDGAMKFVKGDAVAGLVVALVNIVGGLTVGIAQRGMSFGDALHTYTILTVGDGLVSQIPSLVVSIAAGLLVTRVSSGGPPTNLGGDIFRQLSLHPKALAMAGVGSLALGAIPGFPHLQFALVGGSLIGLSVLMMRQTTNRERMQRPFMPAMTRDGGNYTQRILDDVELGTSAILRLRMGSKAYAALHPRRFDAQLGRMRRELMTRLGLPFPGLALQHDARLDEARYIVDIEEVPFASGTLVANHVLVSGDDTQIMMEGVAGYSPNAPKAVWVSAADAAALDDARLGKASAEEALCAHLADVCEQNAAECMGTQEARFLMNQISIEFRELANQIDQLVGPVLLASVLRRLLEEHVPIRNLRAIAEACIRIPDGERTVDRMVREARIALGSRLARRHADLDTWRIDAAVIDPSWEAELEDQIRSGPDGEPYCMPGVHELERLQRAFADAYQQGVRLLVTTAVLRPHVRRHLKTFGIRIETLAIEEIPLDTFSVRTVLTLSPN</sequence>
<dbReference type="PRINTS" id="PR00949">
    <property type="entry name" value="TYPE3IMAPROT"/>
</dbReference>
<keyword evidence="8" id="KW-0282">Flagellum</keyword>
<dbReference type="RefSeq" id="WP_219798200.1">
    <property type="nucleotide sequence ID" value="NZ_CP080095.1"/>
</dbReference>
<dbReference type="InterPro" id="IPR042194">
    <property type="entry name" value="FHIPEP_1"/>
</dbReference>
<evidence type="ECO:0000256" key="7">
    <source>
        <dbReference type="SAM" id="Phobius"/>
    </source>
</evidence>
<feature type="transmembrane region" description="Helical" evidence="7">
    <location>
        <begin position="204"/>
        <end position="225"/>
    </location>
</feature>
<dbReference type="PIRSF" id="PIRSF005419">
    <property type="entry name" value="FlhA"/>
    <property type="match status" value="1"/>
</dbReference>
<evidence type="ECO:0000313" key="8">
    <source>
        <dbReference type="EMBL" id="QYD68820.1"/>
    </source>
</evidence>
<keyword evidence="5 7" id="KW-1133">Transmembrane helix</keyword>
<dbReference type="Gene3D" id="1.10.8.540">
    <property type="entry name" value="FHIPEP family, domain 3"/>
    <property type="match status" value="1"/>
</dbReference>
<dbReference type="Proteomes" id="UP000826462">
    <property type="component" value="Chromosome 1"/>
</dbReference>